<comment type="cofactor">
    <cofactor evidence="1">
        <name>Zn(2+)</name>
        <dbReference type="ChEBI" id="CHEBI:29105"/>
    </cofactor>
</comment>
<sequence length="138" mass="15794">MARLHFTDPSTRWDALRSRNPQAHSSFYYGVRSTGIFCRPTCHARLARRTNVEFFDTTVLAVQAGYRACKRCCPELPGYAPSTEKMTIACSRLAKLESLKDMPRLDELAAEVGLTKHHFHRMFKRTTGLTPKEFVLSR</sequence>
<proteinExistence type="predicted"/>
<evidence type="ECO:0000256" key="1">
    <source>
        <dbReference type="ARBA" id="ARBA00001947"/>
    </source>
</evidence>
<accession>A0A9P4Q368</accession>
<dbReference type="GO" id="GO:0043565">
    <property type="term" value="F:sequence-specific DNA binding"/>
    <property type="evidence" value="ECO:0007669"/>
    <property type="project" value="InterPro"/>
</dbReference>
<evidence type="ECO:0000256" key="3">
    <source>
        <dbReference type="ARBA" id="ARBA00023015"/>
    </source>
</evidence>
<dbReference type="InterPro" id="IPR004026">
    <property type="entry name" value="Ada_DNA_repair_Zn-bd"/>
</dbReference>
<dbReference type="InterPro" id="IPR009057">
    <property type="entry name" value="Homeodomain-like_sf"/>
</dbReference>
<keyword evidence="2" id="KW-0808">Transferase</keyword>
<dbReference type="GO" id="GO:0008270">
    <property type="term" value="F:zinc ion binding"/>
    <property type="evidence" value="ECO:0007669"/>
    <property type="project" value="InterPro"/>
</dbReference>
<dbReference type="InterPro" id="IPR035451">
    <property type="entry name" value="Ada-like_dom_sf"/>
</dbReference>
<comment type="caution">
    <text evidence="7">The sequence shown here is derived from an EMBL/GenBank/DDBJ whole genome shotgun (WGS) entry which is preliminary data.</text>
</comment>
<keyword evidence="2" id="KW-0489">Methyltransferase</keyword>
<dbReference type="GO" id="GO:0006281">
    <property type="term" value="P:DNA repair"/>
    <property type="evidence" value="ECO:0007669"/>
    <property type="project" value="InterPro"/>
</dbReference>
<dbReference type="GO" id="GO:0032259">
    <property type="term" value="P:methylation"/>
    <property type="evidence" value="ECO:0007669"/>
    <property type="project" value="UniProtKB-KW"/>
</dbReference>
<gene>
    <name evidence="7" type="ORF">K431DRAFT_193478</name>
</gene>
<evidence type="ECO:0000313" key="7">
    <source>
        <dbReference type="EMBL" id="KAF2717521.1"/>
    </source>
</evidence>
<keyword evidence="3" id="KW-0805">Transcription regulation</keyword>
<evidence type="ECO:0000259" key="6">
    <source>
        <dbReference type="PROSITE" id="PS01124"/>
    </source>
</evidence>
<keyword evidence="5" id="KW-0804">Transcription</keyword>
<dbReference type="Pfam" id="PF02805">
    <property type="entry name" value="Ada_Zn_binding"/>
    <property type="match status" value="1"/>
</dbReference>
<dbReference type="GO" id="GO:0003700">
    <property type="term" value="F:DNA-binding transcription factor activity"/>
    <property type="evidence" value="ECO:0007669"/>
    <property type="project" value="InterPro"/>
</dbReference>
<dbReference type="SUPFAM" id="SSF46689">
    <property type="entry name" value="Homeodomain-like"/>
    <property type="match status" value="1"/>
</dbReference>
<keyword evidence="8" id="KW-1185">Reference proteome</keyword>
<dbReference type="GO" id="GO:0008168">
    <property type="term" value="F:methyltransferase activity"/>
    <property type="evidence" value="ECO:0007669"/>
    <property type="project" value="UniProtKB-KW"/>
</dbReference>
<evidence type="ECO:0000256" key="2">
    <source>
        <dbReference type="ARBA" id="ARBA00022603"/>
    </source>
</evidence>
<dbReference type="AlphaFoldDB" id="A0A9P4Q368"/>
<dbReference type="Proteomes" id="UP000799441">
    <property type="component" value="Unassembled WGS sequence"/>
</dbReference>
<keyword evidence="4" id="KW-0010">Activator</keyword>
<evidence type="ECO:0000256" key="5">
    <source>
        <dbReference type="ARBA" id="ARBA00023163"/>
    </source>
</evidence>
<evidence type="ECO:0000256" key="4">
    <source>
        <dbReference type="ARBA" id="ARBA00023159"/>
    </source>
</evidence>
<organism evidence="7 8">
    <name type="scientific">Polychaeton citri CBS 116435</name>
    <dbReference type="NCBI Taxonomy" id="1314669"/>
    <lineage>
        <taxon>Eukaryota</taxon>
        <taxon>Fungi</taxon>
        <taxon>Dikarya</taxon>
        <taxon>Ascomycota</taxon>
        <taxon>Pezizomycotina</taxon>
        <taxon>Dothideomycetes</taxon>
        <taxon>Dothideomycetidae</taxon>
        <taxon>Capnodiales</taxon>
        <taxon>Capnodiaceae</taxon>
        <taxon>Polychaeton</taxon>
    </lineage>
</organism>
<evidence type="ECO:0000313" key="8">
    <source>
        <dbReference type="Proteomes" id="UP000799441"/>
    </source>
</evidence>
<reference evidence="7" key="1">
    <citation type="journal article" date="2020" name="Stud. Mycol.">
        <title>101 Dothideomycetes genomes: a test case for predicting lifestyles and emergence of pathogens.</title>
        <authorList>
            <person name="Haridas S."/>
            <person name="Albert R."/>
            <person name="Binder M."/>
            <person name="Bloem J."/>
            <person name="Labutti K."/>
            <person name="Salamov A."/>
            <person name="Andreopoulos B."/>
            <person name="Baker S."/>
            <person name="Barry K."/>
            <person name="Bills G."/>
            <person name="Bluhm B."/>
            <person name="Cannon C."/>
            <person name="Castanera R."/>
            <person name="Culley D."/>
            <person name="Daum C."/>
            <person name="Ezra D."/>
            <person name="Gonzalez J."/>
            <person name="Henrissat B."/>
            <person name="Kuo A."/>
            <person name="Liang C."/>
            <person name="Lipzen A."/>
            <person name="Lutzoni F."/>
            <person name="Magnuson J."/>
            <person name="Mondo S."/>
            <person name="Nolan M."/>
            <person name="Ohm R."/>
            <person name="Pangilinan J."/>
            <person name="Park H.-J."/>
            <person name="Ramirez L."/>
            <person name="Alfaro M."/>
            <person name="Sun H."/>
            <person name="Tritt A."/>
            <person name="Yoshinaga Y."/>
            <person name="Zwiers L.-H."/>
            <person name="Turgeon B."/>
            <person name="Goodwin S."/>
            <person name="Spatafora J."/>
            <person name="Crous P."/>
            <person name="Grigoriev I."/>
        </authorList>
    </citation>
    <scope>NUCLEOTIDE SEQUENCE</scope>
    <source>
        <strain evidence="7">CBS 116435</strain>
    </source>
</reference>
<feature type="non-terminal residue" evidence="7">
    <location>
        <position position="138"/>
    </location>
</feature>
<dbReference type="PROSITE" id="PS01124">
    <property type="entry name" value="HTH_ARAC_FAMILY_2"/>
    <property type="match status" value="1"/>
</dbReference>
<dbReference type="InterPro" id="IPR018060">
    <property type="entry name" value="HTH_AraC"/>
</dbReference>
<feature type="domain" description="HTH araC/xylS-type" evidence="6">
    <location>
        <begin position="85"/>
        <end position="137"/>
    </location>
</feature>
<dbReference type="SUPFAM" id="SSF57884">
    <property type="entry name" value="Ada DNA repair protein, N-terminal domain (N-Ada 10)"/>
    <property type="match status" value="1"/>
</dbReference>
<dbReference type="EMBL" id="MU003842">
    <property type="protein sequence ID" value="KAF2717521.1"/>
    <property type="molecule type" value="Genomic_DNA"/>
</dbReference>
<name>A0A9P4Q368_9PEZI</name>
<dbReference type="Gene3D" id="1.10.10.60">
    <property type="entry name" value="Homeodomain-like"/>
    <property type="match status" value="1"/>
</dbReference>
<dbReference type="Gene3D" id="3.40.10.10">
    <property type="entry name" value="DNA Methylphosphotriester Repair Domain"/>
    <property type="match status" value="1"/>
</dbReference>
<protein>
    <recommendedName>
        <fullName evidence="6">HTH araC/xylS-type domain-containing protein</fullName>
    </recommendedName>
</protein>
<dbReference type="OrthoDB" id="2447880at2759"/>